<dbReference type="GO" id="GO:0000156">
    <property type="term" value="F:phosphorelay response regulator activity"/>
    <property type="evidence" value="ECO:0007669"/>
    <property type="project" value="TreeGrafter"/>
</dbReference>
<evidence type="ECO:0000256" key="2">
    <source>
        <dbReference type="ARBA" id="ARBA00004429"/>
    </source>
</evidence>
<dbReference type="SMART" id="SM00388">
    <property type="entry name" value="HisKA"/>
    <property type="match status" value="1"/>
</dbReference>
<feature type="domain" description="Histidine kinase" evidence="8">
    <location>
        <begin position="212"/>
        <end position="425"/>
    </location>
</feature>
<reference evidence="10" key="6">
    <citation type="journal article" date="2007" name="Annu. Rev. Genet.">
        <title>Specificity in two-component signal transduction pathways.</title>
        <authorList>
            <person name="Laub M.T."/>
            <person name="Goulian M."/>
        </authorList>
    </citation>
    <scope>NUCLEOTIDE SEQUENCE</scope>
</reference>
<evidence type="ECO:0000256" key="6">
    <source>
        <dbReference type="ARBA" id="ARBA00022777"/>
    </source>
</evidence>
<dbReference type="PRINTS" id="PR00344">
    <property type="entry name" value="BCTRLSENSOR"/>
</dbReference>
<dbReference type="SUPFAM" id="SSF55874">
    <property type="entry name" value="ATPase domain of HSP90 chaperone/DNA topoisomerase II/histidine kinase"/>
    <property type="match status" value="1"/>
</dbReference>
<accession>A0A8B6X9E9</accession>
<dbReference type="GO" id="GO:0005524">
    <property type="term" value="F:ATP binding"/>
    <property type="evidence" value="ECO:0007669"/>
    <property type="project" value="UniProtKB-KW"/>
</dbReference>
<dbReference type="GO" id="GO:0030295">
    <property type="term" value="F:protein kinase activator activity"/>
    <property type="evidence" value="ECO:0007669"/>
    <property type="project" value="TreeGrafter"/>
</dbReference>
<proteinExistence type="predicted"/>
<dbReference type="PROSITE" id="PS50109">
    <property type="entry name" value="HIS_KIN"/>
    <property type="match status" value="1"/>
</dbReference>
<protein>
    <recommendedName>
        <fullName evidence="3">histidine kinase</fullName>
        <ecNumber evidence="3">2.7.13.3</ecNumber>
    </recommendedName>
</protein>
<dbReference type="OrthoDB" id="9808408at2"/>
<keyword evidence="4" id="KW-0597">Phosphoprotein</keyword>
<comment type="catalytic activity">
    <reaction evidence="1">
        <text>ATP + protein L-histidine = ADP + protein N-phospho-L-histidine.</text>
        <dbReference type="EC" id="2.7.13.3"/>
    </reaction>
</comment>
<dbReference type="InterPro" id="IPR003661">
    <property type="entry name" value="HisK_dim/P_dom"/>
</dbReference>
<dbReference type="InterPro" id="IPR005467">
    <property type="entry name" value="His_kinase_dom"/>
</dbReference>
<reference evidence="10" key="2">
    <citation type="journal article" date="1999" name="Curr. Biol.">
        <title>Signal transduction: Gyrating protein kinases.</title>
        <authorList>
            <person name="Stock J."/>
        </authorList>
    </citation>
    <scope>NUCLEOTIDE SEQUENCE</scope>
</reference>
<feature type="region of interest" description="Disordered" evidence="7">
    <location>
        <begin position="1"/>
        <end position="28"/>
    </location>
</feature>
<evidence type="ECO:0000256" key="4">
    <source>
        <dbReference type="ARBA" id="ARBA00022553"/>
    </source>
</evidence>
<keyword evidence="6 10" id="KW-0418">Kinase</keyword>
<dbReference type="InterPro" id="IPR050351">
    <property type="entry name" value="BphY/WalK/GraS-like"/>
</dbReference>
<dbReference type="EC" id="2.7.13.3" evidence="3"/>
<dbReference type="PANTHER" id="PTHR42878:SF15">
    <property type="entry name" value="BACTERIOPHYTOCHROME"/>
    <property type="match status" value="1"/>
</dbReference>
<reference evidence="10" key="1">
    <citation type="journal article" date="1994" name="Trends Genet.">
        <title>Protein histidine kinases and signal transduction in prokaryotes and eukaryotes.</title>
        <authorList>
            <person name="Alex L.A."/>
            <person name="Simon M.I."/>
        </authorList>
    </citation>
    <scope>NUCLEOTIDE SEQUENCE</scope>
</reference>
<dbReference type="Proteomes" id="UP000675920">
    <property type="component" value="Unplaced"/>
</dbReference>
<name>A0A8B6X9E9_9BURK</name>
<evidence type="ECO:0000313" key="9">
    <source>
        <dbReference type="Proteomes" id="UP000675920"/>
    </source>
</evidence>
<organism evidence="9 10">
    <name type="scientific">Derxia gummosa DSM 723</name>
    <dbReference type="NCBI Taxonomy" id="1121388"/>
    <lineage>
        <taxon>Bacteria</taxon>
        <taxon>Pseudomonadati</taxon>
        <taxon>Pseudomonadota</taxon>
        <taxon>Betaproteobacteria</taxon>
        <taxon>Burkholderiales</taxon>
        <taxon>Alcaligenaceae</taxon>
        <taxon>Derxia</taxon>
    </lineage>
</organism>
<dbReference type="Gene3D" id="3.30.565.10">
    <property type="entry name" value="Histidine kinase-like ATPase, C-terminal domain"/>
    <property type="match status" value="1"/>
</dbReference>
<dbReference type="InterPro" id="IPR036097">
    <property type="entry name" value="HisK_dim/P_sf"/>
</dbReference>
<dbReference type="InterPro" id="IPR004358">
    <property type="entry name" value="Sig_transdc_His_kin-like_C"/>
</dbReference>
<dbReference type="PANTHER" id="PTHR42878">
    <property type="entry name" value="TWO-COMPONENT HISTIDINE KINASE"/>
    <property type="match status" value="1"/>
</dbReference>
<dbReference type="SUPFAM" id="SSF47384">
    <property type="entry name" value="Homodimeric domain of signal transducing histidine kinase"/>
    <property type="match status" value="1"/>
</dbReference>
<evidence type="ECO:0000256" key="1">
    <source>
        <dbReference type="ARBA" id="ARBA00000085"/>
    </source>
</evidence>
<feature type="compositionally biased region" description="Basic and acidic residues" evidence="7">
    <location>
        <begin position="1"/>
        <end position="11"/>
    </location>
</feature>
<comment type="subcellular location">
    <subcellularLocation>
        <location evidence="2">Cell inner membrane</location>
        <topology evidence="2">Multi-pass membrane protein</topology>
    </subcellularLocation>
</comment>
<reference evidence="10" key="3">
    <citation type="journal article" date="2000" name="Annu. Rev. Biochem.">
        <title>Two-component signal transduction.</title>
        <authorList>
            <person name="Stock A.M."/>
            <person name="Robinson V.L."/>
            <person name="Goudreau P.N."/>
        </authorList>
    </citation>
    <scope>NUCLEOTIDE SEQUENCE</scope>
</reference>
<keyword evidence="5" id="KW-0808">Transferase</keyword>
<dbReference type="Pfam" id="PF02518">
    <property type="entry name" value="HATPase_c"/>
    <property type="match status" value="1"/>
</dbReference>
<evidence type="ECO:0000256" key="7">
    <source>
        <dbReference type="SAM" id="MobiDB-lite"/>
    </source>
</evidence>
<dbReference type="RefSeq" id="WP_051379039.1">
    <property type="nucleotide sequence ID" value="NZ_KI519499.1"/>
</dbReference>
<dbReference type="Pfam" id="PF00512">
    <property type="entry name" value="HisKA"/>
    <property type="match status" value="1"/>
</dbReference>
<dbReference type="InterPro" id="IPR036890">
    <property type="entry name" value="HATPase_C_sf"/>
</dbReference>
<evidence type="ECO:0000313" key="10">
    <source>
        <dbReference type="RefSeq" id="WP_051379039.1"/>
    </source>
</evidence>
<reference evidence="10" key="4">
    <citation type="journal article" date="2001" name="J. Bacteriol.">
        <title>Keeping signals straight in phosphorelay signal transduction.</title>
        <authorList>
            <person name="Hoch J.A."/>
            <person name="Varughese K.I."/>
        </authorList>
    </citation>
    <scope>NUCLEOTIDE SEQUENCE</scope>
</reference>
<dbReference type="GO" id="GO:0005886">
    <property type="term" value="C:plasma membrane"/>
    <property type="evidence" value="ECO:0007669"/>
    <property type="project" value="UniProtKB-SubCell"/>
</dbReference>
<dbReference type="FunFam" id="3.30.565.10:FF:000006">
    <property type="entry name" value="Sensor histidine kinase WalK"/>
    <property type="match status" value="1"/>
</dbReference>
<evidence type="ECO:0000256" key="3">
    <source>
        <dbReference type="ARBA" id="ARBA00012438"/>
    </source>
</evidence>
<reference evidence="10" key="5">
    <citation type="journal article" date="2001" name="Trends Biochem. Sci.">
        <title>Histidine kinases and response regulator proteins in two-component signaling systems.</title>
        <authorList>
            <person name="West A.H."/>
            <person name="Stock A.M."/>
        </authorList>
    </citation>
    <scope>NUCLEOTIDE SEQUENCE</scope>
</reference>
<dbReference type="GO" id="GO:0000155">
    <property type="term" value="F:phosphorelay sensor kinase activity"/>
    <property type="evidence" value="ECO:0007669"/>
    <property type="project" value="InterPro"/>
</dbReference>
<dbReference type="Gene3D" id="1.10.287.130">
    <property type="match status" value="1"/>
</dbReference>
<dbReference type="AlphaFoldDB" id="A0A8B6X9E9"/>
<dbReference type="InterPro" id="IPR003594">
    <property type="entry name" value="HATPase_dom"/>
</dbReference>
<reference evidence="10" key="7">
    <citation type="submission" date="2025-08" db="UniProtKB">
        <authorList>
            <consortium name="RefSeq"/>
        </authorList>
    </citation>
    <scope>IDENTIFICATION</scope>
</reference>
<keyword evidence="9" id="KW-1185">Reference proteome</keyword>
<evidence type="ECO:0000256" key="5">
    <source>
        <dbReference type="ARBA" id="ARBA00022679"/>
    </source>
</evidence>
<evidence type="ECO:0000259" key="8">
    <source>
        <dbReference type="PROSITE" id="PS50109"/>
    </source>
</evidence>
<dbReference type="GO" id="GO:0007234">
    <property type="term" value="P:osmosensory signaling via phosphorelay pathway"/>
    <property type="evidence" value="ECO:0007669"/>
    <property type="project" value="TreeGrafter"/>
</dbReference>
<sequence>MTGHRPFDDARPAIPPAGGAGGPLPAGAASPVGARPGLDFGADRLALAEEAAAARLLEVVLAREPLGAMLERLHALLLEAGCARCMLVVFRDGERPARIAGSGDGEGLWSGLHLRDVALALDGVTEALRRWLSHEEVLTVRGEAAGGARHATLLSFDVAPGADPGAAYAFAARLLRTLALYLRTGYEQDESLRQRLAEAELLREEIDSFNQAISHDLRAPVRRIRGLARLVADEGATLPAPAQAQLRQIDDQCEQALEMCSGLLALSRGLAVPLAREPVDLGRLGREVCARLTAAEPQREGRFTVRGDVIAPADPALMKVLLENLLGNAWKFTRGRDFAEIELGSRPQGEGIAYYVRDNGVGFDLDKSDKLFRAFSRLHDENEFPGTGIGLATVNRIVRRHGGRLWAEARPGQGATFLFTLGGAQEGSR</sequence>
<dbReference type="SMART" id="SM00387">
    <property type="entry name" value="HATPase_c"/>
    <property type="match status" value="1"/>
</dbReference>
<dbReference type="CDD" id="cd00082">
    <property type="entry name" value="HisKA"/>
    <property type="match status" value="1"/>
</dbReference>